<evidence type="ECO:0000256" key="3">
    <source>
        <dbReference type="ARBA" id="ARBA00022691"/>
    </source>
</evidence>
<accession>A0A7J7MXK7</accession>
<evidence type="ECO:0000313" key="4">
    <source>
        <dbReference type="EMBL" id="KAF6159655.1"/>
    </source>
</evidence>
<dbReference type="GO" id="GO:0032259">
    <property type="term" value="P:methylation"/>
    <property type="evidence" value="ECO:0007669"/>
    <property type="project" value="UniProtKB-KW"/>
</dbReference>
<dbReference type="Proteomes" id="UP000541444">
    <property type="component" value="Unassembled WGS sequence"/>
</dbReference>
<dbReference type="Gene3D" id="1.10.10.10">
    <property type="entry name" value="Winged helix-like DNA-binding domain superfamily/Winged helix DNA-binding domain"/>
    <property type="match status" value="1"/>
</dbReference>
<sequence>MSTIENLTKTPSKDEEEEACLYAMQLDNFSVSAIELDVLEIIAKARPGVHINPSEIAFKLHTNKNLNTHLMLDRMLCLLASYKVRTLEDGRVEKVLYIRVVSRTTQLSLKCKLWRSST</sequence>
<dbReference type="OrthoDB" id="1606438at2759"/>
<dbReference type="EMBL" id="JACGCM010001189">
    <property type="protein sequence ID" value="KAF6159655.1"/>
    <property type="molecule type" value="Genomic_DNA"/>
</dbReference>
<keyword evidence="5" id="KW-1185">Reference proteome</keyword>
<dbReference type="InterPro" id="IPR036390">
    <property type="entry name" value="WH_DNA-bd_sf"/>
</dbReference>
<evidence type="ECO:0000256" key="1">
    <source>
        <dbReference type="ARBA" id="ARBA00022603"/>
    </source>
</evidence>
<organism evidence="4 5">
    <name type="scientific">Kingdonia uniflora</name>
    <dbReference type="NCBI Taxonomy" id="39325"/>
    <lineage>
        <taxon>Eukaryota</taxon>
        <taxon>Viridiplantae</taxon>
        <taxon>Streptophyta</taxon>
        <taxon>Embryophyta</taxon>
        <taxon>Tracheophyta</taxon>
        <taxon>Spermatophyta</taxon>
        <taxon>Magnoliopsida</taxon>
        <taxon>Ranunculales</taxon>
        <taxon>Circaeasteraceae</taxon>
        <taxon>Kingdonia</taxon>
    </lineage>
</organism>
<dbReference type="SUPFAM" id="SSF46785">
    <property type="entry name" value="Winged helix' DNA-binding domain"/>
    <property type="match status" value="1"/>
</dbReference>
<comment type="caution">
    <text evidence="4">The sequence shown here is derived from an EMBL/GenBank/DDBJ whole genome shotgun (WGS) entry which is preliminary data.</text>
</comment>
<dbReference type="AlphaFoldDB" id="A0A7J7MXK7"/>
<proteinExistence type="predicted"/>
<dbReference type="InterPro" id="IPR036388">
    <property type="entry name" value="WH-like_DNA-bd_sf"/>
</dbReference>
<dbReference type="FunFam" id="1.10.10.10:FF:000357">
    <property type="entry name" value="Caffeic acid 3-O-methyltransferase"/>
    <property type="match status" value="1"/>
</dbReference>
<dbReference type="GO" id="GO:0008168">
    <property type="term" value="F:methyltransferase activity"/>
    <property type="evidence" value="ECO:0007669"/>
    <property type="project" value="UniProtKB-KW"/>
</dbReference>
<keyword evidence="2" id="KW-0808">Transferase</keyword>
<keyword evidence="3" id="KW-0949">S-adenosyl-L-methionine</keyword>
<name>A0A7J7MXK7_9MAGN</name>
<reference evidence="4 5" key="1">
    <citation type="journal article" date="2020" name="IScience">
        <title>Genome Sequencing of the Endangered Kingdonia uniflora (Circaeasteraceae, Ranunculales) Reveals Potential Mechanisms of Evolutionary Specialization.</title>
        <authorList>
            <person name="Sun Y."/>
            <person name="Deng T."/>
            <person name="Zhang A."/>
            <person name="Moore M.J."/>
            <person name="Landis J.B."/>
            <person name="Lin N."/>
            <person name="Zhang H."/>
            <person name="Zhang X."/>
            <person name="Huang J."/>
            <person name="Zhang X."/>
            <person name="Sun H."/>
            <person name="Wang H."/>
        </authorList>
    </citation>
    <scope>NUCLEOTIDE SEQUENCE [LARGE SCALE GENOMIC DNA]</scope>
    <source>
        <strain evidence="4">TB1705</strain>
        <tissue evidence="4">Leaf</tissue>
    </source>
</reference>
<protein>
    <submittedName>
        <fullName evidence="4">Uncharacterized protein</fullName>
    </submittedName>
</protein>
<evidence type="ECO:0000313" key="5">
    <source>
        <dbReference type="Proteomes" id="UP000541444"/>
    </source>
</evidence>
<evidence type="ECO:0000256" key="2">
    <source>
        <dbReference type="ARBA" id="ARBA00022679"/>
    </source>
</evidence>
<keyword evidence="1" id="KW-0489">Methyltransferase</keyword>
<gene>
    <name evidence="4" type="ORF">GIB67_034617</name>
</gene>